<dbReference type="InterPro" id="IPR000436">
    <property type="entry name" value="Sushi_SCR_CCP_dom"/>
</dbReference>
<evidence type="ECO:0000256" key="4">
    <source>
        <dbReference type="ARBA" id="ARBA00023157"/>
    </source>
</evidence>
<feature type="domain" description="Sushi" evidence="6">
    <location>
        <begin position="1560"/>
        <end position="1626"/>
    </location>
</feature>
<feature type="domain" description="Sushi" evidence="6">
    <location>
        <begin position="2366"/>
        <end position="2432"/>
    </location>
</feature>
<feature type="disulfide bond" evidence="5">
    <location>
        <begin position="676"/>
        <end position="703"/>
    </location>
</feature>
<feature type="disulfide bond" evidence="5">
    <location>
        <begin position="505"/>
        <end position="532"/>
    </location>
</feature>
<feature type="disulfide bond" evidence="5">
    <location>
        <begin position="2479"/>
        <end position="2506"/>
    </location>
</feature>
<evidence type="ECO:0000313" key="8">
    <source>
        <dbReference type="Proteomes" id="UP000663852"/>
    </source>
</evidence>
<feature type="domain" description="Sushi" evidence="6">
    <location>
        <begin position="130"/>
        <end position="204"/>
    </location>
</feature>
<feature type="disulfide bond" evidence="5">
    <location>
        <begin position="768"/>
        <end position="795"/>
    </location>
</feature>
<feature type="disulfide bond" evidence="5">
    <location>
        <begin position="936"/>
        <end position="963"/>
    </location>
</feature>
<dbReference type="PROSITE" id="PS50923">
    <property type="entry name" value="SUSHI"/>
    <property type="match status" value="27"/>
</dbReference>
<feature type="disulfide bond" evidence="5">
    <location>
        <begin position="600"/>
        <end position="627"/>
    </location>
</feature>
<keyword evidence="4 5" id="KW-1015">Disulfide bond</keyword>
<dbReference type="SUPFAM" id="SSF57535">
    <property type="entry name" value="Complement control module/SCR domain"/>
    <property type="match status" value="22"/>
</dbReference>
<dbReference type="InterPro" id="IPR035976">
    <property type="entry name" value="Sushi/SCR/CCP_sf"/>
</dbReference>
<feature type="disulfide bond" evidence="5">
    <location>
        <begin position="2080"/>
        <end position="2107"/>
    </location>
</feature>
<feature type="domain" description="Sushi" evidence="6">
    <location>
        <begin position="1880"/>
        <end position="1946"/>
    </location>
</feature>
<accession>A0A813WQ64</accession>
<evidence type="ECO:0000256" key="5">
    <source>
        <dbReference type="PROSITE-ProRule" id="PRU00302"/>
    </source>
</evidence>
<feature type="disulfide bond" evidence="5">
    <location>
        <begin position="1012"/>
        <end position="1039"/>
    </location>
</feature>
<feature type="domain" description="Sushi" evidence="6">
    <location>
        <begin position="1469"/>
        <end position="1543"/>
    </location>
</feature>
<keyword evidence="3" id="KW-0732">Signal</keyword>
<evidence type="ECO:0000256" key="3">
    <source>
        <dbReference type="ARBA" id="ARBA00022729"/>
    </source>
</evidence>
<evidence type="ECO:0000256" key="1">
    <source>
        <dbReference type="ARBA" id="ARBA00004328"/>
    </source>
</evidence>
<feature type="domain" description="Sushi" evidence="6">
    <location>
        <begin position="2111"/>
        <end position="2185"/>
    </location>
</feature>
<feature type="domain" description="Sushi" evidence="6">
    <location>
        <begin position="967"/>
        <end position="1041"/>
    </location>
</feature>
<feature type="disulfide bond" evidence="5">
    <location>
        <begin position="1104"/>
        <end position="1131"/>
    </location>
</feature>
<feature type="domain" description="Sushi" evidence="6">
    <location>
        <begin position="1303"/>
        <end position="1377"/>
    </location>
</feature>
<dbReference type="Proteomes" id="UP000663852">
    <property type="component" value="Unassembled WGS sequence"/>
</dbReference>
<dbReference type="OrthoDB" id="10051774at2759"/>
<feature type="disulfide bond" evidence="5">
    <location>
        <begin position="2241"/>
        <end position="2268"/>
    </location>
</feature>
<feature type="domain" description="Sushi" evidence="6">
    <location>
        <begin position="899"/>
        <end position="965"/>
    </location>
</feature>
<evidence type="ECO:0000256" key="2">
    <source>
        <dbReference type="ARBA" id="ARBA00022659"/>
    </source>
</evidence>
<feature type="disulfide bond" evidence="5">
    <location>
        <begin position="1180"/>
        <end position="1207"/>
    </location>
</feature>
<feature type="domain" description="Sushi" evidence="6">
    <location>
        <begin position="2204"/>
        <end position="2270"/>
    </location>
</feature>
<comment type="caution">
    <text evidence="7">The sequence shown here is derived from an EMBL/GenBank/DDBJ whole genome shotgun (WGS) entry which is preliminary data.</text>
</comment>
<feature type="domain" description="Sushi" evidence="6">
    <location>
        <begin position="2434"/>
        <end position="2508"/>
    </location>
</feature>
<feature type="domain" description="Sushi" evidence="6">
    <location>
        <begin position="631"/>
        <end position="705"/>
    </location>
</feature>
<evidence type="ECO:0000259" key="6">
    <source>
        <dbReference type="PROSITE" id="PS50923"/>
    </source>
</evidence>
<keyword evidence="2 5" id="KW-0768">Sushi</keyword>
<proteinExistence type="predicted"/>
<feature type="domain" description="Sushi" evidence="6">
    <location>
        <begin position="1401"/>
        <end position="1467"/>
    </location>
</feature>
<feature type="disulfide bond" evidence="5">
    <location>
        <begin position="1993"/>
        <end position="2020"/>
    </location>
</feature>
<evidence type="ECO:0000313" key="7">
    <source>
        <dbReference type="EMBL" id="CAF0861442.1"/>
    </source>
</evidence>
<feature type="disulfide bond" evidence="5">
    <location>
        <begin position="1272"/>
        <end position="1299"/>
    </location>
</feature>
<feature type="disulfide bond" evidence="5">
    <location>
        <begin position="1514"/>
        <end position="1541"/>
    </location>
</feature>
<dbReference type="PANTHER" id="PTHR45785:SF2">
    <property type="entry name" value="COMPLEMENT FACTOR H-RELATED"/>
    <property type="match status" value="1"/>
</dbReference>
<feature type="disulfide bond" evidence="5">
    <location>
        <begin position="429"/>
        <end position="456"/>
    </location>
</feature>
<name>A0A813WQ64_ADIRI</name>
<protein>
    <recommendedName>
        <fullName evidence="6">Sushi domain-containing protein</fullName>
    </recommendedName>
</protein>
<feature type="disulfide bond" evidence="5">
    <location>
        <begin position="175"/>
        <end position="202"/>
    </location>
</feature>
<feature type="disulfide bond" evidence="5">
    <location>
        <begin position="1438"/>
        <end position="1465"/>
    </location>
</feature>
<dbReference type="CDD" id="cd00033">
    <property type="entry name" value="CCP"/>
    <property type="match status" value="1"/>
</dbReference>
<feature type="disulfide bond" evidence="5">
    <location>
        <begin position="2317"/>
        <end position="2344"/>
    </location>
</feature>
<feature type="domain" description="Sushi" evidence="6">
    <location>
        <begin position="1235"/>
        <end position="1301"/>
    </location>
</feature>
<feature type="domain" description="Sushi" evidence="6">
    <location>
        <begin position="1628"/>
        <end position="1702"/>
    </location>
</feature>
<organism evidence="7 8">
    <name type="scientific">Adineta ricciae</name>
    <name type="common">Rotifer</name>
    <dbReference type="NCBI Taxonomy" id="249248"/>
    <lineage>
        <taxon>Eukaryota</taxon>
        <taxon>Metazoa</taxon>
        <taxon>Spiralia</taxon>
        <taxon>Gnathifera</taxon>
        <taxon>Rotifera</taxon>
        <taxon>Eurotatoria</taxon>
        <taxon>Bdelloidea</taxon>
        <taxon>Adinetida</taxon>
        <taxon>Adinetidae</taxon>
        <taxon>Adineta</taxon>
    </lineage>
</organism>
<feature type="disulfide bond" evidence="5">
    <location>
        <begin position="844"/>
        <end position="871"/>
    </location>
</feature>
<feature type="domain" description="Sushi" evidence="6">
    <location>
        <begin position="1067"/>
        <end position="1133"/>
    </location>
</feature>
<feature type="domain" description="Sushi" evidence="6">
    <location>
        <begin position="2523"/>
        <end position="2590"/>
    </location>
</feature>
<reference evidence="7" key="1">
    <citation type="submission" date="2021-02" db="EMBL/GenBank/DDBJ databases">
        <authorList>
            <person name="Nowell W R."/>
        </authorList>
    </citation>
    <scope>NUCLEOTIDE SEQUENCE</scope>
</reference>
<dbReference type="PANTHER" id="PTHR45785">
    <property type="entry name" value="COMPLEMENT FACTOR H-RELATED"/>
    <property type="match status" value="1"/>
</dbReference>
<feature type="disulfide bond" evidence="5">
    <location>
        <begin position="2403"/>
        <end position="2430"/>
    </location>
</feature>
<comment type="subcellular location">
    <subcellularLocation>
        <location evidence="1">Virion</location>
    </subcellularLocation>
</comment>
<dbReference type="InterPro" id="IPR051503">
    <property type="entry name" value="ComplSys_Reg/VirEntry_Med"/>
</dbReference>
<feature type="disulfide bond" evidence="5">
    <location>
        <begin position="1673"/>
        <end position="1700"/>
    </location>
</feature>
<feature type="disulfide bond" evidence="5">
    <location>
        <begin position="1348"/>
        <end position="1375"/>
    </location>
</feature>
<sequence>MTTDGSYSLPTNGMDVNSVLSGSFISMKCNTGYTYGSGQLNITCVGTAWTTFPTCVSTNGATCVVDVTSTFNITNGYYTSQSLSFTSSTTATGSIQFTCSQGYVLDPTIGALYTCNNGVWSTKPRCLMTGRCSYSALQTYISSATGLRTTTQQNLMAASADALVVFNDSYIVLACANGYVNTGGSLNVTCLSNGSWTQFPNCILSTGSGSLTTTTIATSNGLPCTIDPNTSFNITNGYYTLSSLGYTSTTAATGWIQFTCMPGYVLDPNIGALYNCNNGVWSTKPQCLITGRCSYTTLQNFIFSATGIQTTGQNRLMASSTDATIVFNDSYAVLACMSGYVNIGGSLNVTCLSNGSWTQFPNCILSSGSITTTTTSIPNQLSTTTIAPSTGAACSIDSTTFTITNGYYASSTLSYTSATTVTGSVIFACASGYVLDPTIGASYNCNNGVWSTKPRCSITGRCSIAALQNFISTAAGLQIVDQKNLLASSQDTTVVFQNSFVIFSCASGYVNAGGNLNVTCLSTGSWTQFPSCVLSSGGGSLTTTTTAIPNQLSTTTVSQSTGAACPIDASTFTITNGYYANSALTYTSSTTATGSIQFSCNVGYALDTTVGATYTCNNGVWSTKPRCSMTARCAFSTLQNFISTASGTQIVDQKNLLASAQDTTTVFVNSFIIFACASGYVNTGGSLNVTCLSTGSWSQFPSCVLNTGGITTTTTTTPAMITTTISSSTGAACVIDSSTFTVTNGYYASSTLSYTSATTATGSIQFACNTGYTLDTTVGAAYTCNNGVWSTKPRCNITARCPFSTLQSFISTASGIQIVDQKNLVASAQDTTTVFVNSFIIFACASGYVNTGGSLNVTCLSTGSWSQFPSCVVNTGGITTTTTTASGITTTTVASSGGAACAFDASTFTVTNGYYVSSSLTYTSATTATGSIQFACNTGYALDSTVGAAYTCNNGVWSTKPRCNITARCPFSSLQSFISTATGIQIVDQKNLVASAQDTSTVFVNSFIIFACASGYVNTGGSLNVTCLSTGSWSQFPSCVVNTGGITTTTTTTPAMITTTLLSNTGTACIIDSTTFTVTNGYYVSSTLSYTSATTATGSIQFACNTGYTLDTTVGAAYTCNNGVWSTKPRCNITARCPFSTLQSFISTASGTQIVDQKNLLASAQDTTTVFVNSFIIFACASGYVNTGGSLNVTCLSTGSWSQFPSCVVNTGGITTTTTTASGITTTTVASSGGAACTFDASTFTVTNGYYVSSSLTYTSATTATGSIQFACNTGYALDSTVGAAYTCNNGVWSTKPRCNITARCPFSTLQSFISTASGIQIVDQKNLLASAQDTTTVFVNSFIIFACASGYVNTGGSLNVTCLSTGSWSQFPSCILNTGGITTTTTSAAMTTTLSTSTGLACTIDASTFTIANGYYNSSALTYTSATTATGSIQFACVPGYALDATVGATYTCNSGIWSTKPRCSATGRCYLSTLQSFISTATGIQIVDQTNLLASTQDTSAVLANSFIVMACANGYTNTGGSLNVSCSSAGSWSQFPNCVVSGGSGVTTTTIASNTGAGCPIDTSTFTINNGYYTSSSLKYTSATAATGSIQFSCMPGYNLDSVTGGTYTCTNGIWSTKPTCSITGRCTLTALQNFISTATGIQILDQKNLMASSQETNSIFVNSYIVFACANGYINTGGSLNVTCLSSGSWTQFPNCVLSGGSGVTTTTVAGNTGVGCPIDATATFTVTNGYYVNSSLAYTSSSTATGWIRFTCIAGYTVDQTIGPLYTCTNGVWSTKPRCLTTGRCSYSTLKNFISTATGIQVTSQNRLTTAPEDSNSVLSDSFIVLACTSGFTNTGGSLNVTCLSTNSWTQFPNCVLGSGSGSITTTTLAPNNGLACLIDASSFTITNGYYLSTSLSYTSATTATGSIQFACIPGYTLDSTVGAAYTCNNGVWSTKPRCNMTARCSFTTLQNFLSSATGIQATDQRNLVASTQDSSVVFVNSYIVLTCASGYVNTGGSLNVTCLGTGSWSQFPSCVLNGGSGVVTTTTTTTTTASTGLSCAVDASIFTITNGYYSSSALTYTSATTATGWIQFTCSPGYVLDSTVGASYTCNNGIWSTKPRCLMTGRCTYSALQSFISTATGVQTTDQSRLVAATQDTTAVLNGSYILLACVSGYTNIGGSLNITCLNNGSWSQFPNCVLNGGGGGVTTTTTQATGNGVACTVDATTYTISNGYYVSSTLSYVSSTAATGSIQFACSSGYVLDSSIGATYTCTSGVWSKKPQCLMTGRCSYTLLKNFLSTASGLQATSQNRIVLSSQDSNAVLNDSYIVFTCASGYVNVGGNLNVTCLSTGSWSQFPSCALNNGAITTTTTTTTLASSTGAACAVDASTFTITNGYYSSSALSYTSATTATGYIQFTCASGYSLDSGVGARYTCNNGIWSTKPRCLVNSQCSYSTLNNFVLSANTLKTTSDFRLTTASQDTNAIISGSYVVLACLDGYINTGGNLNVTCLSNGSWSQFPSCVQSTQSITTTVATGTGMYCSYDASRLTIANGYANSYSGIMSPTANLAVSGAYINYVCASPYVLVGNSQITCTNGVWSTSPVCTSNASCSLSQLSSALVNVQVVSKSLFSANNGITVGSWIQVQCSSGFQYNSLSGPLNITCLATGAWTQFPICS</sequence>
<feature type="domain" description="Sushi" evidence="6">
    <location>
        <begin position="799"/>
        <end position="873"/>
    </location>
</feature>
<dbReference type="Gene3D" id="2.10.70.10">
    <property type="entry name" value="Complement Module, domain 1"/>
    <property type="match status" value="28"/>
</dbReference>
<dbReference type="SMART" id="SM00032">
    <property type="entry name" value="CCP"/>
    <property type="match status" value="33"/>
</dbReference>
<feature type="domain" description="Sushi" evidence="6">
    <location>
        <begin position="2592"/>
        <end position="2660"/>
    </location>
</feature>
<feature type="domain" description="Sushi" evidence="6">
    <location>
        <begin position="460"/>
        <end position="534"/>
    </location>
</feature>
<comment type="caution">
    <text evidence="5">Lacks conserved residue(s) required for the propagation of feature annotation.</text>
</comment>
<feature type="disulfide bond" evidence="5">
    <location>
        <begin position="1597"/>
        <end position="1624"/>
    </location>
</feature>
<feature type="disulfide bond" evidence="5">
    <location>
        <begin position="1917"/>
        <end position="1944"/>
    </location>
</feature>
<feature type="domain" description="Sushi" evidence="6">
    <location>
        <begin position="392"/>
        <end position="458"/>
    </location>
</feature>
<feature type="disulfide bond" evidence="5">
    <location>
        <begin position="2156"/>
        <end position="2183"/>
    </location>
</feature>
<dbReference type="Pfam" id="PF00084">
    <property type="entry name" value="Sushi"/>
    <property type="match status" value="21"/>
</dbReference>
<feature type="domain" description="Sushi" evidence="6">
    <location>
        <begin position="1948"/>
        <end position="2022"/>
    </location>
</feature>
<feature type="domain" description="Sushi" evidence="6">
    <location>
        <begin position="2043"/>
        <end position="2109"/>
    </location>
</feature>
<gene>
    <name evidence="7" type="ORF">EDS130_LOCUS7833</name>
</gene>
<feature type="domain" description="Sushi" evidence="6">
    <location>
        <begin position="731"/>
        <end position="797"/>
    </location>
</feature>
<dbReference type="EMBL" id="CAJNOJ010000024">
    <property type="protein sequence ID" value="CAF0861442.1"/>
    <property type="molecule type" value="Genomic_DNA"/>
</dbReference>
<feature type="domain" description="Sushi" evidence="6">
    <location>
        <begin position="1135"/>
        <end position="1209"/>
    </location>
</feature>
<feature type="domain" description="Sushi" evidence="6">
    <location>
        <begin position="563"/>
        <end position="629"/>
    </location>
</feature>
<feature type="domain" description="Sushi" evidence="6">
    <location>
        <begin position="2272"/>
        <end position="2346"/>
    </location>
</feature>